<dbReference type="GO" id="GO:0005737">
    <property type="term" value="C:cytoplasm"/>
    <property type="evidence" value="ECO:0007669"/>
    <property type="project" value="TreeGrafter"/>
</dbReference>
<evidence type="ECO:0000313" key="9">
    <source>
        <dbReference type="EMBL" id="OJT06837.1"/>
    </source>
</evidence>
<dbReference type="GO" id="GO:0000245">
    <property type="term" value="P:spliceosomal complex assembly"/>
    <property type="evidence" value="ECO:0007669"/>
    <property type="project" value="TreeGrafter"/>
</dbReference>
<sequence>MTEDEEDWEDYVKGGYHPVHIGDSFSDGRYVVVRKLGWGHFSTVWLANDTK</sequence>
<comment type="caution">
    <text evidence="9">The sequence shown here is derived from an EMBL/GenBank/DDBJ whole genome shotgun (WGS) entry which is preliminary data.</text>
</comment>
<dbReference type="InterPro" id="IPR051334">
    <property type="entry name" value="SRPK"/>
</dbReference>
<dbReference type="PANTHER" id="PTHR47634">
    <property type="entry name" value="PROTEIN KINASE DOMAIN-CONTAINING PROTEIN-RELATED"/>
    <property type="match status" value="1"/>
</dbReference>
<name>A0A1M2VGY4_TRAPU</name>
<keyword evidence="4" id="KW-0547">Nucleotide-binding</keyword>
<evidence type="ECO:0000256" key="5">
    <source>
        <dbReference type="ARBA" id="ARBA00022777"/>
    </source>
</evidence>
<dbReference type="PANTHER" id="PTHR47634:SF9">
    <property type="entry name" value="PROTEIN KINASE DOMAIN-CONTAINING PROTEIN-RELATED"/>
    <property type="match status" value="1"/>
</dbReference>
<dbReference type="GO" id="GO:0004674">
    <property type="term" value="F:protein serine/threonine kinase activity"/>
    <property type="evidence" value="ECO:0007669"/>
    <property type="project" value="UniProtKB-KW"/>
</dbReference>
<dbReference type="Proteomes" id="UP000184267">
    <property type="component" value="Unassembled WGS sequence"/>
</dbReference>
<dbReference type="AlphaFoldDB" id="A0A1M2VGY4"/>
<evidence type="ECO:0000256" key="1">
    <source>
        <dbReference type="ARBA" id="ARBA00012513"/>
    </source>
</evidence>
<gene>
    <name evidence="9" type="ORF">TRAPUB_2313</name>
</gene>
<evidence type="ECO:0000256" key="6">
    <source>
        <dbReference type="ARBA" id="ARBA00022840"/>
    </source>
</evidence>
<evidence type="ECO:0000256" key="7">
    <source>
        <dbReference type="ARBA" id="ARBA00047899"/>
    </source>
</evidence>
<dbReference type="OMA" id="NWIRGVE"/>
<dbReference type="EC" id="2.7.11.1" evidence="1"/>
<evidence type="ECO:0000256" key="2">
    <source>
        <dbReference type="ARBA" id="ARBA00022527"/>
    </source>
</evidence>
<dbReference type="GO" id="GO:0005524">
    <property type="term" value="F:ATP binding"/>
    <property type="evidence" value="ECO:0007669"/>
    <property type="project" value="UniProtKB-KW"/>
</dbReference>
<reference evidence="9 10" key="1">
    <citation type="submission" date="2016-10" db="EMBL/GenBank/DDBJ databases">
        <title>Genome sequence of the basidiomycete white-rot fungus Trametes pubescens.</title>
        <authorList>
            <person name="Makela M.R."/>
            <person name="Granchi Z."/>
            <person name="Peng M."/>
            <person name="De Vries R.P."/>
            <person name="Grigoriev I."/>
            <person name="Riley R."/>
            <person name="Hilden K."/>
        </authorList>
    </citation>
    <scope>NUCLEOTIDE SEQUENCE [LARGE SCALE GENOMIC DNA]</scope>
    <source>
        <strain evidence="9 10">FBCC735</strain>
    </source>
</reference>
<dbReference type="Gene3D" id="3.30.200.20">
    <property type="entry name" value="Phosphorylase Kinase, domain 1"/>
    <property type="match status" value="1"/>
</dbReference>
<evidence type="ECO:0000313" key="10">
    <source>
        <dbReference type="Proteomes" id="UP000184267"/>
    </source>
</evidence>
<keyword evidence="6" id="KW-0067">ATP-binding</keyword>
<dbReference type="EMBL" id="MNAD01001254">
    <property type="protein sequence ID" value="OJT06837.1"/>
    <property type="molecule type" value="Genomic_DNA"/>
</dbReference>
<dbReference type="STRING" id="154538.A0A1M2VGY4"/>
<protein>
    <recommendedName>
        <fullName evidence="1">non-specific serine/threonine protein kinase</fullName>
        <ecNumber evidence="1">2.7.11.1</ecNumber>
    </recommendedName>
</protein>
<dbReference type="OrthoDB" id="5979581at2759"/>
<comment type="catalytic activity">
    <reaction evidence="7">
        <text>L-threonyl-[protein] + ATP = O-phospho-L-threonyl-[protein] + ADP + H(+)</text>
        <dbReference type="Rhea" id="RHEA:46608"/>
        <dbReference type="Rhea" id="RHEA-COMP:11060"/>
        <dbReference type="Rhea" id="RHEA-COMP:11605"/>
        <dbReference type="ChEBI" id="CHEBI:15378"/>
        <dbReference type="ChEBI" id="CHEBI:30013"/>
        <dbReference type="ChEBI" id="CHEBI:30616"/>
        <dbReference type="ChEBI" id="CHEBI:61977"/>
        <dbReference type="ChEBI" id="CHEBI:456216"/>
        <dbReference type="EC" id="2.7.11.1"/>
    </reaction>
</comment>
<dbReference type="GO" id="GO:0050684">
    <property type="term" value="P:regulation of mRNA processing"/>
    <property type="evidence" value="ECO:0007669"/>
    <property type="project" value="TreeGrafter"/>
</dbReference>
<keyword evidence="5 9" id="KW-0418">Kinase</keyword>
<dbReference type="SUPFAM" id="SSF56112">
    <property type="entry name" value="Protein kinase-like (PK-like)"/>
    <property type="match status" value="1"/>
</dbReference>
<accession>A0A1M2VGY4</accession>
<keyword evidence="10" id="KW-1185">Reference proteome</keyword>
<proteinExistence type="predicted"/>
<evidence type="ECO:0000256" key="3">
    <source>
        <dbReference type="ARBA" id="ARBA00022679"/>
    </source>
</evidence>
<evidence type="ECO:0000256" key="4">
    <source>
        <dbReference type="ARBA" id="ARBA00022741"/>
    </source>
</evidence>
<dbReference type="GO" id="GO:0005634">
    <property type="term" value="C:nucleus"/>
    <property type="evidence" value="ECO:0007669"/>
    <property type="project" value="TreeGrafter"/>
</dbReference>
<comment type="catalytic activity">
    <reaction evidence="8">
        <text>L-seryl-[protein] + ATP = O-phospho-L-seryl-[protein] + ADP + H(+)</text>
        <dbReference type="Rhea" id="RHEA:17989"/>
        <dbReference type="Rhea" id="RHEA-COMP:9863"/>
        <dbReference type="Rhea" id="RHEA-COMP:11604"/>
        <dbReference type="ChEBI" id="CHEBI:15378"/>
        <dbReference type="ChEBI" id="CHEBI:29999"/>
        <dbReference type="ChEBI" id="CHEBI:30616"/>
        <dbReference type="ChEBI" id="CHEBI:83421"/>
        <dbReference type="ChEBI" id="CHEBI:456216"/>
        <dbReference type="EC" id="2.7.11.1"/>
    </reaction>
</comment>
<evidence type="ECO:0000256" key="8">
    <source>
        <dbReference type="ARBA" id="ARBA00048679"/>
    </source>
</evidence>
<keyword evidence="3" id="KW-0808">Transferase</keyword>
<organism evidence="9 10">
    <name type="scientific">Trametes pubescens</name>
    <name type="common">White-rot fungus</name>
    <dbReference type="NCBI Taxonomy" id="154538"/>
    <lineage>
        <taxon>Eukaryota</taxon>
        <taxon>Fungi</taxon>
        <taxon>Dikarya</taxon>
        <taxon>Basidiomycota</taxon>
        <taxon>Agaricomycotina</taxon>
        <taxon>Agaricomycetes</taxon>
        <taxon>Polyporales</taxon>
        <taxon>Polyporaceae</taxon>
        <taxon>Trametes</taxon>
    </lineage>
</organism>
<keyword evidence="2" id="KW-0723">Serine/threonine-protein kinase</keyword>
<dbReference type="InterPro" id="IPR011009">
    <property type="entry name" value="Kinase-like_dom_sf"/>
</dbReference>